<gene>
    <name evidence="1" type="ORF">BCT23_15335</name>
</gene>
<comment type="caution">
    <text evidence="1">The sequence shown here is derived from an EMBL/GenBank/DDBJ whole genome shotgun (WGS) entry which is preliminary data.</text>
</comment>
<dbReference type="AlphaFoldDB" id="A0A2N7LB62"/>
<dbReference type="EMBL" id="MDAL01000018">
    <property type="protein sequence ID" value="PMN92358.1"/>
    <property type="molecule type" value="Genomic_DNA"/>
</dbReference>
<accession>A0A2N7LB62</accession>
<protein>
    <submittedName>
        <fullName evidence="1">Uncharacterized protein</fullName>
    </submittedName>
</protein>
<sequence length="161" mass="18616">METRIHSAYQGEVYGISFFTYFADHYSYASANVATENAREALWEALVLVEALTADLLEETLKARGVSFDRNDQEMQQKGVEDAHAWVALPWNVLVDNLVHWVAPWELKYREWLDDAPSDFRSTFLLIAEQETAIYQCWEAEQRGESGVDILNDFIRKYTAI</sequence>
<evidence type="ECO:0000313" key="2">
    <source>
        <dbReference type="Proteomes" id="UP000235387"/>
    </source>
</evidence>
<dbReference type="RefSeq" id="WP_102390844.1">
    <property type="nucleotide sequence ID" value="NZ_MDAL01000018.1"/>
</dbReference>
<dbReference type="Proteomes" id="UP000235387">
    <property type="component" value="Unassembled WGS sequence"/>
</dbReference>
<organism evidence="1 2">
    <name type="scientific">Enterovibrio norvegicus</name>
    <dbReference type="NCBI Taxonomy" id="188144"/>
    <lineage>
        <taxon>Bacteria</taxon>
        <taxon>Pseudomonadati</taxon>
        <taxon>Pseudomonadota</taxon>
        <taxon>Gammaproteobacteria</taxon>
        <taxon>Vibrionales</taxon>
        <taxon>Vibrionaceae</taxon>
        <taxon>Enterovibrio</taxon>
    </lineage>
</organism>
<reference evidence="2" key="1">
    <citation type="submission" date="2016-07" db="EMBL/GenBank/DDBJ databases">
        <title>Nontailed viruses are major unrecognized killers of bacteria in the ocean.</title>
        <authorList>
            <person name="Kauffman K."/>
            <person name="Hussain F."/>
            <person name="Yang J."/>
            <person name="Arevalo P."/>
            <person name="Brown J."/>
            <person name="Cutler M."/>
            <person name="Kelly L."/>
            <person name="Polz M.F."/>
        </authorList>
    </citation>
    <scope>NUCLEOTIDE SEQUENCE [LARGE SCALE GENOMIC DNA]</scope>
    <source>
        <strain evidence="2">10N.261.45.A10</strain>
    </source>
</reference>
<name>A0A2N7LB62_9GAMM</name>
<evidence type="ECO:0000313" key="1">
    <source>
        <dbReference type="EMBL" id="PMN92358.1"/>
    </source>
</evidence>
<proteinExistence type="predicted"/>